<name>A0A6V7WNG2_MELEN</name>
<proteinExistence type="predicted"/>
<dbReference type="AlphaFoldDB" id="A0A6V7WNG2"/>
<feature type="region of interest" description="Disordered" evidence="1">
    <location>
        <begin position="46"/>
        <end position="68"/>
    </location>
</feature>
<comment type="caution">
    <text evidence="2">The sequence shown here is derived from an EMBL/GenBank/DDBJ whole genome shotgun (WGS) entry which is preliminary data.</text>
</comment>
<accession>A0A6V7WNG2</accession>
<evidence type="ECO:0000313" key="3">
    <source>
        <dbReference type="Proteomes" id="UP000580250"/>
    </source>
</evidence>
<dbReference type="EMBL" id="CAJEWN010000697">
    <property type="protein sequence ID" value="CAD2188539.1"/>
    <property type="molecule type" value="Genomic_DNA"/>
</dbReference>
<evidence type="ECO:0000313" key="2">
    <source>
        <dbReference type="EMBL" id="CAD2188539.1"/>
    </source>
</evidence>
<dbReference type="Proteomes" id="UP000580250">
    <property type="component" value="Unassembled WGS sequence"/>
</dbReference>
<dbReference type="OrthoDB" id="5905749at2759"/>
<gene>
    <name evidence="2" type="ORF">MENT_LOCUS41196</name>
</gene>
<protein>
    <submittedName>
        <fullName evidence="2">Uncharacterized protein</fullName>
    </submittedName>
</protein>
<evidence type="ECO:0000256" key="1">
    <source>
        <dbReference type="SAM" id="MobiDB-lite"/>
    </source>
</evidence>
<sequence>MPVTPANYSIKPSQTATSTTTLNIPLSSSKMSTTIFQPVNPQQLSQYCLQPSNNTPPPPPVTNQKQVVSTSSRSAVSSSIAVQPPTLAPATRIVLQQRPMAHSTSFASFQNNTPPNVSGPQVAIMPTVLPPPMTVGLPQGCVPQFVPQPPATYFMQQGAPPQIIYQTLQPYGSVLPPHAAFPGHPMQVQQSHQAGGIVDQESLSHALAGAMNPEDL</sequence>
<reference evidence="2 3" key="1">
    <citation type="submission" date="2020-08" db="EMBL/GenBank/DDBJ databases">
        <authorList>
            <person name="Koutsovoulos G."/>
            <person name="Danchin GJ E."/>
        </authorList>
    </citation>
    <scope>NUCLEOTIDE SEQUENCE [LARGE SCALE GENOMIC DNA]</scope>
</reference>
<organism evidence="2 3">
    <name type="scientific">Meloidogyne enterolobii</name>
    <name type="common">Root-knot nematode worm</name>
    <name type="synonym">Meloidogyne mayaguensis</name>
    <dbReference type="NCBI Taxonomy" id="390850"/>
    <lineage>
        <taxon>Eukaryota</taxon>
        <taxon>Metazoa</taxon>
        <taxon>Ecdysozoa</taxon>
        <taxon>Nematoda</taxon>
        <taxon>Chromadorea</taxon>
        <taxon>Rhabditida</taxon>
        <taxon>Tylenchina</taxon>
        <taxon>Tylenchomorpha</taxon>
        <taxon>Tylenchoidea</taxon>
        <taxon>Meloidogynidae</taxon>
        <taxon>Meloidogyninae</taxon>
        <taxon>Meloidogyne</taxon>
    </lineage>
</organism>